<feature type="coiled-coil region" evidence="1">
    <location>
        <begin position="380"/>
        <end position="442"/>
    </location>
</feature>
<evidence type="ECO:0000256" key="1">
    <source>
        <dbReference type="SAM" id="Coils"/>
    </source>
</evidence>
<dbReference type="Proteomes" id="UP001189429">
    <property type="component" value="Unassembled WGS sequence"/>
</dbReference>
<feature type="chain" id="PRO_5046413340" description="Thiol oxidase" evidence="3">
    <location>
        <begin position="20"/>
        <end position="666"/>
    </location>
</feature>
<gene>
    <name evidence="4" type="ORF">PCOR1329_LOCUS64388</name>
</gene>
<feature type="signal peptide" evidence="3">
    <location>
        <begin position="1"/>
        <end position="19"/>
    </location>
</feature>
<dbReference type="EMBL" id="CAUYUJ010018205">
    <property type="protein sequence ID" value="CAK0881584.1"/>
    <property type="molecule type" value="Genomic_DNA"/>
</dbReference>
<evidence type="ECO:0000313" key="4">
    <source>
        <dbReference type="EMBL" id="CAK0881584.1"/>
    </source>
</evidence>
<reference evidence="4" key="1">
    <citation type="submission" date="2023-10" db="EMBL/GenBank/DDBJ databases">
        <authorList>
            <person name="Chen Y."/>
            <person name="Shah S."/>
            <person name="Dougan E. K."/>
            <person name="Thang M."/>
            <person name="Chan C."/>
        </authorList>
    </citation>
    <scope>NUCLEOTIDE SEQUENCE [LARGE SCALE GENOMIC DNA]</scope>
</reference>
<keyword evidence="1" id="KW-0175">Coiled coil</keyword>
<feature type="region of interest" description="Disordered" evidence="2">
    <location>
        <begin position="247"/>
        <end position="279"/>
    </location>
</feature>
<dbReference type="PANTHER" id="PTHR48148">
    <property type="entry name" value="KERATINOCYTE PROLINE-RICH PROTEIN"/>
    <property type="match status" value="1"/>
</dbReference>
<name>A0ABN9W626_9DINO</name>
<comment type="caution">
    <text evidence="4">The sequence shown here is derived from an EMBL/GenBank/DDBJ whole genome shotgun (WGS) entry which is preliminary data.</text>
</comment>
<proteinExistence type="predicted"/>
<keyword evidence="3" id="KW-0732">Signal</keyword>
<organism evidence="4 5">
    <name type="scientific">Prorocentrum cordatum</name>
    <dbReference type="NCBI Taxonomy" id="2364126"/>
    <lineage>
        <taxon>Eukaryota</taxon>
        <taxon>Sar</taxon>
        <taxon>Alveolata</taxon>
        <taxon>Dinophyceae</taxon>
        <taxon>Prorocentrales</taxon>
        <taxon>Prorocentraceae</taxon>
        <taxon>Prorocentrum</taxon>
    </lineage>
</organism>
<feature type="compositionally biased region" description="Low complexity" evidence="2">
    <location>
        <begin position="311"/>
        <end position="324"/>
    </location>
</feature>
<protein>
    <recommendedName>
        <fullName evidence="6">Thiol oxidase</fullName>
    </recommendedName>
</protein>
<feature type="region of interest" description="Disordered" evidence="2">
    <location>
        <begin position="29"/>
        <end position="54"/>
    </location>
</feature>
<feature type="compositionally biased region" description="Basic residues" evidence="2">
    <location>
        <begin position="633"/>
        <end position="654"/>
    </location>
</feature>
<evidence type="ECO:0000313" key="5">
    <source>
        <dbReference type="Proteomes" id="UP001189429"/>
    </source>
</evidence>
<accession>A0ABN9W626</accession>
<sequence>MAACRALVLAALLLAPANGLASLPKRAKAKHQGTFAHHEQPQPAPEQEGSCHTAVSGETCHKDLEVTWAMTKGIVEHKFRYPGLHKTDAFEVFQDFLHKRLPDVCPKACKAEPQSEQGVSEPAQPLQRMEACHTAVVGEGCHKEVLWAMQTGIHENPSWYPGLTSNSSFEDFQTFLHTLDKLRNTCAMPCNDEKIERKEAEQGAEVEKTVALESNDSAAVDDNTIATGTESEQTPPAMHVESALPTLAPGTGAVEPSAPSGGANLMSGQSFEAQKGNKVAEEAAAKADAEEDATFQAAAKVEAAAKEDAESQSAAAAESQAAFETKAKAEAEADAEEDKEFHLAIATEAEAALEAEAKAQAKADAAAKVAAEAMKDAQFKAAAEAEAKAAAKAAADAKADAEADAKEDAEFRSAAAAEAQAALEAQAKAKAKAEAAAKAEAEAKADAEFKAAVDAEAQAAAKAAAGATAKAEVWAEVAAKAKAWAEAAARAKEEADAKAKHQGATAEEDYQISTTPAGAVAEEDYGRGAVSDEDYRTSTTAPGAVPEEDYGRGAVPEEDYKTTTPAPVRALPEEDYEVKEEAKADAEFRAAVEAEAKAFKKRAEARATLVGEAKQGAQVAEEVRALPEERITSRRRRPRRTQSSGPRRRRRRRLPWSAPRPPGRRR</sequence>
<feature type="compositionally biased region" description="Basic and acidic residues" evidence="2">
    <location>
        <begin position="621"/>
        <end position="632"/>
    </location>
</feature>
<evidence type="ECO:0008006" key="6">
    <source>
        <dbReference type="Google" id="ProtNLM"/>
    </source>
</evidence>
<feature type="region of interest" description="Disordered" evidence="2">
    <location>
        <begin position="611"/>
        <end position="666"/>
    </location>
</feature>
<feature type="region of interest" description="Disordered" evidence="2">
    <location>
        <begin position="494"/>
        <end position="577"/>
    </location>
</feature>
<dbReference type="PANTHER" id="PTHR48148:SF3">
    <property type="entry name" value="KERATINOCYTE PROLINE-RICH PROTEIN"/>
    <property type="match status" value="1"/>
</dbReference>
<evidence type="ECO:0000256" key="3">
    <source>
        <dbReference type="SAM" id="SignalP"/>
    </source>
</evidence>
<evidence type="ECO:0000256" key="2">
    <source>
        <dbReference type="SAM" id="MobiDB-lite"/>
    </source>
</evidence>
<keyword evidence="5" id="KW-1185">Reference proteome</keyword>
<feature type="region of interest" description="Disordered" evidence="2">
    <location>
        <begin position="304"/>
        <end position="343"/>
    </location>
</feature>